<dbReference type="EMBL" id="LR796640">
    <property type="protein sequence ID" value="CAB4156332.1"/>
    <property type="molecule type" value="Genomic_DNA"/>
</dbReference>
<evidence type="ECO:0000259" key="1">
    <source>
        <dbReference type="Pfam" id="PF01471"/>
    </source>
</evidence>
<dbReference type="Pfam" id="PF01471">
    <property type="entry name" value="PG_binding_1"/>
    <property type="match status" value="1"/>
</dbReference>
<gene>
    <name evidence="2" type="ORF">UFOVP665_57</name>
</gene>
<dbReference type="Gene3D" id="1.10.101.10">
    <property type="entry name" value="PGBD-like superfamily/PGBD"/>
    <property type="match status" value="1"/>
</dbReference>
<feature type="domain" description="Peptidoglycan binding-like" evidence="1">
    <location>
        <begin position="209"/>
        <end position="246"/>
    </location>
</feature>
<dbReference type="InterPro" id="IPR036365">
    <property type="entry name" value="PGBD-like_sf"/>
</dbReference>
<sequence>MARKYTGWDKDATGKRKGTEKLVQLLCAHFNGAVSNNGTWVVRPSRGSGRPSVHGTGRAADISWRRLSSGKGYGNYKAALEVLDFLVAYSEVLFIEELHDYFLAPHGRGWKCDRMAWKVYDKPTIGTQGGDWWHLEIANDHADDPAYYEQVFAGIKAGTIQPNSAAPAAAPAAPAPASGGLSFAYPGKAVKVGSKGDAVKLVQAIVGVKADGNFGPQTATAVKAWQTSKNVAPADGIVGKQTWSVMFGA</sequence>
<evidence type="ECO:0000313" key="2">
    <source>
        <dbReference type="EMBL" id="CAB4156332.1"/>
    </source>
</evidence>
<proteinExistence type="predicted"/>
<dbReference type="SUPFAM" id="SSF47090">
    <property type="entry name" value="PGBD-like"/>
    <property type="match status" value="1"/>
</dbReference>
<accession>A0A6J5NCD5</accession>
<organism evidence="2">
    <name type="scientific">uncultured Caudovirales phage</name>
    <dbReference type="NCBI Taxonomy" id="2100421"/>
    <lineage>
        <taxon>Viruses</taxon>
        <taxon>Duplodnaviria</taxon>
        <taxon>Heunggongvirae</taxon>
        <taxon>Uroviricota</taxon>
        <taxon>Caudoviricetes</taxon>
        <taxon>Peduoviridae</taxon>
        <taxon>Maltschvirus</taxon>
        <taxon>Maltschvirus maltsch</taxon>
    </lineage>
</organism>
<reference evidence="2" key="1">
    <citation type="submission" date="2020-04" db="EMBL/GenBank/DDBJ databases">
        <authorList>
            <person name="Chiriac C."/>
            <person name="Salcher M."/>
            <person name="Ghai R."/>
            <person name="Kavagutti S V."/>
        </authorList>
    </citation>
    <scope>NUCLEOTIDE SEQUENCE</scope>
</reference>
<protein>
    <submittedName>
        <fullName evidence="2">Peptidoglycan binding-like</fullName>
    </submittedName>
</protein>
<name>A0A6J5NCD5_9CAUD</name>
<dbReference type="InterPro" id="IPR002477">
    <property type="entry name" value="Peptidoglycan-bd-like"/>
</dbReference>
<dbReference type="InterPro" id="IPR036366">
    <property type="entry name" value="PGBDSf"/>
</dbReference>